<evidence type="ECO:0000313" key="2">
    <source>
        <dbReference type="EMBL" id="KAJ8875507.1"/>
    </source>
</evidence>
<reference evidence="2 3" key="1">
    <citation type="submission" date="2023-02" db="EMBL/GenBank/DDBJ databases">
        <title>LHISI_Scaffold_Assembly.</title>
        <authorList>
            <person name="Stuart O.P."/>
            <person name="Cleave R."/>
            <person name="Magrath M.J.L."/>
            <person name="Mikheyev A.S."/>
        </authorList>
    </citation>
    <scope>NUCLEOTIDE SEQUENCE [LARGE SCALE GENOMIC DNA]</scope>
    <source>
        <strain evidence="2">Daus_M_001</strain>
        <tissue evidence="2">Leg muscle</tissue>
    </source>
</reference>
<gene>
    <name evidence="2" type="ORF">PR048_023402</name>
</gene>
<name>A0ABQ9GU02_9NEOP</name>
<feature type="domain" description="Mutator-like transposase" evidence="1">
    <location>
        <begin position="157"/>
        <end position="231"/>
    </location>
</feature>
<organism evidence="2 3">
    <name type="scientific">Dryococelus australis</name>
    <dbReference type="NCBI Taxonomy" id="614101"/>
    <lineage>
        <taxon>Eukaryota</taxon>
        <taxon>Metazoa</taxon>
        <taxon>Ecdysozoa</taxon>
        <taxon>Arthropoda</taxon>
        <taxon>Hexapoda</taxon>
        <taxon>Insecta</taxon>
        <taxon>Pterygota</taxon>
        <taxon>Neoptera</taxon>
        <taxon>Polyneoptera</taxon>
        <taxon>Phasmatodea</taxon>
        <taxon>Verophasmatodea</taxon>
        <taxon>Anareolatae</taxon>
        <taxon>Phasmatidae</taxon>
        <taxon>Eurycanthinae</taxon>
        <taxon>Dryococelus</taxon>
    </lineage>
</organism>
<comment type="caution">
    <text evidence="2">The sequence shown here is derived from an EMBL/GenBank/DDBJ whole genome shotgun (WGS) entry which is preliminary data.</text>
</comment>
<proteinExistence type="predicted"/>
<dbReference type="EMBL" id="JARBHB010000009">
    <property type="protein sequence ID" value="KAJ8875507.1"/>
    <property type="molecule type" value="Genomic_DNA"/>
</dbReference>
<feature type="domain" description="Mutator-like transposase" evidence="1">
    <location>
        <begin position="2"/>
        <end position="137"/>
    </location>
</feature>
<protein>
    <recommendedName>
        <fullName evidence="1">Mutator-like transposase domain-containing protein</fullName>
    </recommendedName>
</protein>
<evidence type="ECO:0000259" key="1">
    <source>
        <dbReference type="Pfam" id="PF20700"/>
    </source>
</evidence>
<keyword evidence="3" id="KW-1185">Reference proteome</keyword>
<evidence type="ECO:0000313" key="3">
    <source>
        <dbReference type="Proteomes" id="UP001159363"/>
    </source>
</evidence>
<dbReference type="InterPro" id="IPR049012">
    <property type="entry name" value="Mutator_transp_dom"/>
</dbReference>
<accession>A0ABQ9GU02</accession>
<sequence length="242" mass="27432">MKKVSEAIDDAALQSMLDTAEEEKSIAIRDGNVDSDGVPICTVVVDGAWCKRSYKTNYDALSGVKSVLFYLCIMYIGARNRHCSNCASCQNAKQTPPRHTCFLDWKKSATSTEADIIADGFLQSEKLLGLKFNKIIGEILTVCKMVDYVNTFVLIFVLMLTGDGDSSVHRKLRETMLYGPNLMAEKVECKNHVVRNYCHKLTDLTRNTKFPLTFRNILKQQIPRFRTAVYKAKNTELREMNH</sequence>
<dbReference type="Proteomes" id="UP001159363">
    <property type="component" value="Chromosome 8"/>
</dbReference>
<dbReference type="Pfam" id="PF20700">
    <property type="entry name" value="Mutator"/>
    <property type="match status" value="2"/>
</dbReference>